<name>A0A0A9BZI0_ARUDO</name>
<reference evidence="1" key="1">
    <citation type="submission" date="2014-09" db="EMBL/GenBank/DDBJ databases">
        <authorList>
            <person name="Magalhaes I.L.F."/>
            <person name="Oliveira U."/>
            <person name="Santos F.R."/>
            <person name="Vidigal T.H.D.A."/>
            <person name="Brescovit A.D."/>
            <person name="Santos A.J."/>
        </authorList>
    </citation>
    <scope>NUCLEOTIDE SEQUENCE</scope>
    <source>
        <tissue evidence="1">Shoot tissue taken approximately 20 cm above the soil surface</tissue>
    </source>
</reference>
<dbReference type="AlphaFoldDB" id="A0A0A9BZI0"/>
<proteinExistence type="predicted"/>
<evidence type="ECO:0000313" key="1">
    <source>
        <dbReference type="EMBL" id="JAD68721.1"/>
    </source>
</evidence>
<reference evidence="1" key="2">
    <citation type="journal article" date="2015" name="Data Brief">
        <title>Shoot transcriptome of the giant reed, Arundo donax.</title>
        <authorList>
            <person name="Barrero R.A."/>
            <person name="Guerrero F.D."/>
            <person name="Moolhuijzen P."/>
            <person name="Goolsby J.A."/>
            <person name="Tidwell J."/>
            <person name="Bellgard S.E."/>
            <person name="Bellgard M.I."/>
        </authorList>
    </citation>
    <scope>NUCLEOTIDE SEQUENCE</scope>
    <source>
        <tissue evidence="1">Shoot tissue taken approximately 20 cm above the soil surface</tissue>
    </source>
</reference>
<protein>
    <submittedName>
        <fullName evidence="1">Uncharacterized protein</fullName>
    </submittedName>
</protein>
<dbReference type="EMBL" id="GBRH01229174">
    <property type="protein sequence ID" value="JAD68721.1"/>
    <property type="molecule type" value="Transcribed_RNA"/>
</dbReference>
<organism evidence="1">
    <name type="scientific">Arundo donax</name>
    <name type="common">Giant reed</name>
    <name type="synonym">Donax arundinaceus</name>
    <dbReference type="NCBI Taxonomy" id="35708"/>
    <lineage>
        <taxon>Eukaryota</taxon>
        <taxon>Viridiplantae</taxon>
        <taxon>Streptophyta</taxon>
        <taxon>Embryophyta</taxon>
        <taxon>Tracheophyta</taxon>
        <taxon>Spermatophyta</taxon>
        <taxon>Magnoliopsida</taxon>
        <taxon>Liliopsida</taxon>
        <taxon>Poales</taxon>
        <taxon>Poaceae</taxon>
        <taxon>PACMAD clade</taxon>
        <taxon>Arundinoideae</taxon>
        <taxon>Arundineae</taxon>
        <taxon>Arundo</taxon>
    </lineage>
</organism>
<sequence>MLLGIERVVARCCYCKRGPRSDPTYVYLVCPLESR</sequence>
<accession>A0A0A9BZI0</accession>